<dbReference type="Proteomes" id="UP000299102">
    <property type="component" value="Unassembled WGS sequence"/>
</dbReference>
<dbReference type="AlphaFoldDB" id="A0A4C1VIS0"/>
<evidence type="ECO:0000313" key="1">
    <source>
        <dbReference type="EMBL" id="GBP38480.1"/>
    </source>
</evidence>
<organism evidence="1 2">
    <name type="scientific">Eumeta variegata</name>
    <name type="common">Bagworm moth</name>
    <name type="synonym">Eumeta japonica</name>
    <dbReference type="NCBI Taxonomy" id="151549"/>
    <lineage>
        <taxon>Eukaryota</taxon>
        <taxon>Metazoa</taxon>
        <taxon>Ecdysozoa</taxon>
        <taxon>Arthropoda</taxon>
        <taxon>Hexapoda</taxon>
        <taxon>Insecta</taxon>
        <taxon>Pterygota</taxon>
        <taxon>Neoptera</taxon>
        <taxon>Endopterygota</taxon>
        <taxon>Lepidoptera</taxon>
        <taxon>Glossata</taxon>
        <taxon>Ditrysia</taxon>
        <taxon>Tineoidea</taxon>
        <taxon>Psychidae</taxon>
        <taxon>Oiketicinae</taxon>
        <taxon>Eumeta</taxon>
    </lineage>
</organism>
<protein>
    <submittedName>
        <fullName evidence="1">Uncharacterized protein</fullName>
    </submittedName>
</protein>
<name>A0A4C1VIS0_EUMVA</name>
<dbReference type="EMBL" id="BGZK01000349">
    <property type="protein sequence ID" value="GBP38480.1"/>
    <property type="molecule type" value="Genomic_DNA"/>
</dbReference>
<evidence type="ECO:0000313" key="2">
    <source>
        <dbReference type="Proteomes" id="UP000299102"/>
    </source>
</evidence>
<gene>
    <name evidence="1" type="ORF">EVAR_23687_1</name>
</gene>
<reference evidence="1 2" key="1">
    <citation type="journal article" date="2019" name="Commun. Biol.">
        <title>The bagworm genome reveals a unique fibroin gene that provides high tensile strength.</title>
        <authorList>
            <person name="Kono N."/>
            <person name="Nakamura H."/>
            <person name="Ohtoshi R."/>
            <person name="Tomita M."/>
            <person name="Numata K."/>
            <person name="Arakawa K."/>
        </authorList>
    </citation>
    <scope>NUCLEOTIDE SEQUENCE [LARGE SCALE GENOMIC DNA]</scope>
</reference>
<comment type="caution">
    <text evidence="1">The sequence shown here is derived from an EMBL/GenBank/DDBJ whole genome shotgun (WGS) entry which is preliminary data.</text>
</comment>
<accession>A0A4C1VIS0</accession>
<proteinExistence type="predicted"/>
<sequence>MGRVIQLLNFAAERIAFVSNFFISRPRDDPLQALIALPRLILEAQGKIYYCKLHTEIARPYQNESSEIRVPSFAGEVEVTTVTLIGPRQRRAVTPLKKYAAAPTRESPSLLRAELTRKYSALVTYK</sequence>
<keyword evidence="2" id="KW-1185">Reference proteome</keyword>